<dbReference type="Proteomes" id="UP000284543">
    <property type="component" value="Unassembled WGS sequence"/>
</dbReference>
<gene>
    <name evidence="3" type="ORF">DWW02_06065</name>
</gene>
<evidence type="ECO:0000256" key="1">
    <source>
        <dbReference type="ARBA" id="ARBA00022801"/>
    </source>
</evidence>
<dbReference type="RefSeq" id="WP_118017867.1">
    <property type="nucleotide sequence ID" value="NZ_CAUHGS010000013.1"/>
</dbReference>
<comment type="caution">
    <text evidence="3">The sequence shown here is derived from an EMBL/GenBank/DDBJ whole genome shotgun (WGS) entry which is preliminary data.</text>
</comment>
<dbReference type="AlphaFoldDB" id="A0A412ZAW0"/>
<organism evidence="3 4">
    <name type="scientific">Enterocloster bolteae</name>
    <dbReference type="NCBI Taxonomy" id="208479"/>
    <lineage>
        <taxon>Bacteria</taxon>
        <taxon>Bacillati</taxon>
        <taxon>Bacillota</taxon>
        <taxon>Clostridia</taxon>
        <taxon>Lachnospirales</taxon>
        <taxon>Lachnospiraceae</taxon>
        <taxon>Enterocloster</taxon>
    </lineage>
</organism>
<dbReference type="PANTHER" id="PTHR48081">
    <property type="entry name" value="AB HYDROLASE SUPERFAMILY PROTEIN C4A8.06C"/>
    <property type="match status" value="1"/>
</dbReference>
<evidence type="ECO:0000313" key="3">
    <source>
        <dbReference type="EMBL" id="RGV77251.1"/>
    </source>
</evidence>
<dbReference type="Pfam" id="PF20434">
    <property type="entry name" value="BD-FAE"/>
    <property type="match status" value="1"/>
</dbReference>
<feature type="domain" description="BD-FAE-like" evidence="2">
    <location>
        <begin position="23"/>
        <end position="124"/>
    </location>
</feature>
<dbReference type="SUPFAM" id="SSF53474">
    <property type="entry name" value="alpha/beta-Hydrolases"/>
    <property type="match status" value="1"/>
</dbReference>
<dbReference type="InterPro" id="IPR049492">
    <property type="entry name" value="BD-FAE-like_dom"/>
</dbReference>
<keyword evidence="1 3" id="KW-0378">Hydrolase</keyword>
<evidence type="ECO:0000259" key="2">
    <source>
        <dbReference type="Pfam" id="PF20434"/>
    </source>
</evidence>
<dbReference type="EMBL" id="QRZM01000002">
    <property type="protein sequence ID" value="RGV77251.1"/>
    <property type="molecule type" value="Genomic_DNA"/>
</dbReference>
<dbReference type="InterPro" id="IPR050300">
    <property type="entry name" value="GDXG_lipolytic_enzyme"/>
</dbReference>
<evidence type="ECO:0000313" key="4">
    <source>
        <dbReference type="Proteomes" id="UP000284543"/>
    </source>
</evidence>
<reference evidence="3 4" key="1">
    <citation type="submission" date="2018-08" db="EMBL/GenBank/DDBJ databases">
        <title>A genome reference for cultivated species of the human gut microbiota.</title>
        <authorList>
            <person name="Zou Y."/>
            <person name="Xue W."/>
            <person name="Luo G."/>
        </authorList>
    </citation>
    <scope>NUCLEOTIDE SEQUENCE [LARGE SCALE GENOMIC DNA]</scope>
    <source>
        <strain evidence="3 4">AF14-18</strain>
    </source>
</reference>
<proteinExistence type="predicted"/>
<sequence>MTEKREINLEHPAYPKYATVYSEKDTDAKACILYFHGGGLLYGSREDLPRRHIDTLTRAGYIIVSYDYPLAPAARLDTIMGDVCSSITHYINHPEIYCGRKLPFFLWGRSSGAYLCLLAGAKGNLPAVPAGILSYYGYGFLCDHWYETPSGFYCSLPAVDASCLEQAGADLHTAGSLDTHYSIYVYARQTGSWRSLLYEGRDKYFYLDYTLRACTALPCPLFCAHGTRDNDVPYGEFLELSNRFRPWQFIASCDGHDFDRDEENPFTEKLLDETLAFLEENLKLSPAQC</sequence>
<accession>A0A412ZAW0</accession>
<dbReference type="InterPro" id="IPR029058">
    <property type="entry name" value="AB_hydrolase_fold"/>
</dbReference>
<name>A0A412ZAW0_9FIRM</name>
<dbReference type="Gene3D" id="3.40.50.1820">
    <property type="entry name" value="alpha/beta hydrolase"/>
    <property type="match status" value="1"/>
</dbReference>
<dbReference type="GO" id="GO:0016787">
    <property type="term" value="F:hydrolase activity"/>
    <property type="evidence" value="ECO:0007669"/>
    <property type="project" value="UniProtKB-KW"/>
</dbReference>
<protein>
    <submittedName>
        <fullName evidence="3">Alpha/beta hydrolase</fullName>
    </submittedName>
</protein>